<dbReference type="AlphaFoldDB" id="A0A8H2XRZ2"/>
<sequence length="71" mass="7830">MQSLFTARLNIWTEWNVSASYHPQKEGTPNALSPLEEVDLNTRESVLAGVGSSNEVSSQLPNDKVELTQTL</sequence>
<name>A0A8H2XRZ2_9AGAM</name>
<proteinExistence type="predicted"/>
<comment type="caution">
    <text evidence="2">The sequence shown here is derived from an EMBL/GenBank/DDBJ whole genome shotgun (WGS) entry which is preliminary data.</text>
</comment>
<feature type="compositionally biased region" description="Polar residues" evidence="1">
    <location>
        <begin position="51"/>
        <end position="71"/>
    </location>
</feature>
<accession>A0A8H2XRZ2</accession>
<gene>
    <name evidence="2" type="ORF">RDB_LOCUS65261</name>
</gene>
<protein>
    <submittedName>
        <fullName evidence="2">Uncharacterized protein</fullName>
    </submittedName>
</protein>
<evidence type="ECO:0000256" key="1">
    <source>
        <dbReference type="SAM" id="MobiDB-lite"/>
    </source>
</evidence>
<evidence type="ECO:0000313" key="3">
    <source>
        <dbReference type="Proteomes" id="UP000663843"/>
    </source>
</evidence>
<dbReference type="Proteomes" id="UP000663843">
    <property type="component" value="Unassembled WGS sequence"/>
</dbReference>
<reference evidence="2" key="1">
    <citation type="submission" date="2021-01" db="EMBL/GenBank/DDBJ databases">
        <authorList>
            <person name="Kaushik A."/>
        </authorList>
    </citation>
    <scope>NUCLEOTIDE SEQUENCE</scope>
    <source>
        <strain evidence="2">AG2-2IIIB</strain>
    </source>
</reference>
<organism evidence="2 3">
    <name type="scientific">Rhizoctonia solani</name>
    <dbReference type="NCBI Taxonomy" id="456999"/>
    <lineage>
        <taxon>Eukaryota</taxon>
        <taxon>Fungi</taxon>
        <taxon>Dikarya</taxon>
        <taxon>Basidiomycota</taxon>
        <taxon>Agaricomycotina</taxon>
        <taxon>Agaricomycetes</taxon>
        <taxon>Cantharellales</taxon>
        <taxon>Ceratobasidiaceae</taxon>
        <taxon>Rhizoctonia</taxon>
    </lineage>
</organism>
<evidence type="ECO:0000313" key="2">
    <source>
        <dbReference type="EMBL" id="CAE6431967.1"/>
    </source>
</evidence>
<dbReference type="EMBL" id="CAJMWT010002076">
    <property type="protein sequence ID" value="CAE6431967.1"/>
    <property type="molecule type" value="Genomic_DNA"/>
</dbReference>
<feature type="region of interest" description="Disordered" evidence="1">
    <location>
        <begin position="50"/>
        <end position="71"/>
    </location>
</feature>